<dbReference type="GeneID" id="85366242"/>
<evidence type="ECO:0000313" key="1">
    <source>
        <dbReference type="EMBL" id="KAK0455210.1"/>
    </source>
</evidence>
<accession>A0AA39N2W9</accession>
<gene>
    <name evidence="1" type="ORF">EV420DRAFT_588706</name>
</gene>
<reference evidence="1" key="1">
    <citation type="submission" date="2023-06" db="EMBL/GenBank/DDBJ databases">
        <authorList>
            <consortium name="Lawrence Berkeley National Laboratory"/>
            <person name="Ahrendt S."/>
            <person name="Sahu N."/>
            <person name="Indic B."/>
            <person name="Wong-Bajracharya J."/>
            <person name="Merenyi Z."/>
            <person name="Ke H.-M."/>
            <person name="Monk M."/>
            <person name="Kocsube S."/>
            <person name="Drula E."/>
            <person name="Lipzen A."/>
            <person name="Balint B."/>
            <person name="Henrissat B."/>
            <person name="Andreopoulos B."/>
            <person name="Martin F.M."/>
            <person name="Harder C.B."/>
            <person name="Rigling D."/>
            <person name="Ford K.L."/>
            <person name="Foster G.D."/>
            <person name="Pangilinan J."/>
            <person name="Papanicolaou A."/>
            <person name="Barry K."/>
            <person name="LaButti K."/>
            <person name="Viragh M."/>
            <person name="Koriabine M."/>
            <person name="Yan M."/>
            <person name="Riley R."/>
            <person name="Champramary S."/>
            <person name="Plett K.L."/>
            <person name="Tsai I.J."/>
            <person name="Slot J."/>
            <person name="Sipos G."/>
            <person name="Plett J."/>
            <person name="Nagy L.G."/>
            <person name="Grigoriev I.V."/>
        </authorList>
    </citation>
    <scope>NUCLEOTIDE SEQUENCE</scope>
    <source>
        <strain evidence="1">CCBAS 213</strain>
    </source>
</reference>
<proteinExistence type="predicted"/>
<dbReference type="Proteomes" id="UP001175211">
    <property type="component" value="Unassembled WGS sequence"/>
</dbReference>
<organism evidence="1 2">
    <name type="scientific">Armillaria tabescens</name>
    <name type="common">Ringless honey mushroom</name>
    <name type="synonym">Agaricus tabescens</name>
    <dbReference type="NCBI Taxonomy" id="1929756"/>
    <lineage>
        <taxon>Eukaryota</taxon>
        <taxon>Fungi</taxon>
        <taxon>Dikarya</taxon>
        <taxon>Basidiomycota</taxon>
        <taxon>Agaricomycotina</taxon>
        <taxon>Agaricomycetes</taxon>
        <taxon>Agaricomycetidae</taxon>
        <taxon>Agaricales</taxon>
        <taxon>Marasmiineae</taxon>
        <taxon>Physalacriaceae</taxon>
        <taxon>Desarmillaria</taxon>
    </lineage>
</organism>
<evidence type="ECO:0000313" key="2">
    <source>
        <dbReference type="Proteomes" id="UP001175211"/>
    </source>
</evidence>
<dbReference type="AlphaFoldDB" id="A0AA39N2W9"/>
<name>A0AA39N2W9_ARMTA</name>
<keyword evidence="2" id="KW-1185">Reference proteome</keyword>
<comment type="caution">
    <text evidence="1">The sequence shown here is derived from an EMBL/GenBank/DDBJ whole genome shotgun (WGS) entry which is preliminary data.</text>
</comment>
<sequence length="158" mass="17631">MVSTPLLTRHPSAFSGVTVSSLHGGVSQIHSRHCLASIYLNKINQCNTASLLWCKCSKPVPVVFYSTAPCFQVNRDRSSVNHSVIHITTCSAQMRRALAAVKFYLTDLTKFSRWKNDSLLVLRTILGRLDPSYSRSSNRVTIKSQNSAQFFARNLGQL</sequence>
<protein>
    <submittedName>
        <fullName evidence="1">Uncharacterized protein</fullName>
    </submittedName>
</protein>
<dbReference type="EMBL" id="JAUEPS010000026">
    <property type="protein sequence ID" value="KAK0455210.1"/>
    <property type="molecule type" value="Genomic_DNA"/>
</dbReference>
<dbReference type="RefSeq" id="XP_060328720.1">
    <property type="nucleotide sequence ID" value="XM_060482694.1"/>
</dbReference>